<evidence type="ECO:0008006" key="2">
    <source>
        <dbReference type="Google" id="ProtNLM"/>
    </source>
</evidence>
<dbReference type="AlphaFoldDB" id="A0A699TF68"/>
<protein>
    <recommendedName>
        <fullName evidence="2">Transposase (Putative), gypsy type</fullName>
    </recommendedName>
</protein>
<gene>
    <name evidence="1" type="ORF">Tci_879938</name>
</gene>
<name>A0A699TF68_TANCI</name>
<organism evidence="1">
    <name type="scientific">Tanacetum cinerariifolium</name>
    <name type="common">Dalmatian daisy</name>
    <name type="synonym">Chrysanthemum cinerariifolium</name>
    <dbReference type="NCBI Taxonomy" id="118510"/>
    <lineage>
        <taxon>Eukaryota</taxon>
        <taxon>Viridiplantae</taxon>
        <taxon>Streptophyta</taxon>
        <taxon>Embryophyta</taxon>
        <taxon>Tracheophyta</taxon>
        <taxon>Spermatophyta</taxon>
        <taxon>Magnoliopsida</taxon>
        <taxon>eudicotyledons</taxon>
        <taxon>Gunneridae</taxon>
        <taxon>Pentapetalae</taxon>
        <taxon>asterids</taxon>
        <taxon>campanulids</taxon>
        <taxon>Asterales</taxon>
        <taxon>Asteraceae</taxon>
        <taxon>Asteroideae</taxon>
        <taxon>Anthemideae</taxon>
        <taxon>Anthemidinae</taxon>
        <taxon>Tanacetum</taxon>
    </lineage>
</organism>
<evidence type="ECO:0000313" key="1">
    <source>
        <dbReference type="EMBL" id="GFD07969.1"/>
    </source>
</evidence>
<accession>A0A699TF68</accession>
<dbReference type="EMBL" id="BKCJ011235035">
    <property type="protein sequence ID" value="GFD07969.1"/>
    <property type="molecule type" value="Genomic_DNA"/>
</dbReference>
<sequence length="66" mass="7555">MDARLDKLTAIEAYDPEADSKYVKALQDMKDLRYPLVDQLEKLKDAPMDLIMAYLYLESDTGEDAP</sequence>
<reference evidence="1" key="1">
    <citation type="journal article" date="2019" name="Sci. Rep.">
        <title>Draft genome of Tanacetum cinerariifolium, the natural source of mosquito coil.</title>
        <authorList>
            <person name="Yamashiro T."/>
            <person name="Shiraishi A."/>
            <person name="Satake H."/>
            <person name="Nakayama K."/>
        </authorList>
    </citation>
    <scope>NUCLEOTIDE SEQUENCE</scope>
</reference>
<proteinExistence type="predicted"/>
<comment type="caution">
    <text evidence="1">The sequence shown here is derived from an EMBL/GenBank/DDBJ whole genome shotgun (WGS) entry which is preliminary data.</text>
</comment>